<accession>A0A6A6RW23</accession>
<dbReference type="CDD" id="cd04043">
    <property type="entry name" value="C2_Munc13_fungal"/>
    <property type="match status" value="1"/>
</dbReference>
<dbReference type="PROSITE" id="PS51258">
    <property type="entry name" value="MHD1"/>
    <property type="match status" value="1"/>
</dbReference>
<feature type="domain" description="MHD2" evidence="4">
    <location>
        <begin position="1112"/>
        <end position="1233"/>
    </location>
</feature>
<dbReference type="InterPro" id="IPR014772">
    <property type="entry name" value="Munc13_dom-2"/>
</dbReference>
<evidence type="ECO:0008006" key="7">
    <source>
        <dbReference type="Google" id="ProtNLM"/>
    </source>
</evidence>
<dbReference type="PANTHER" id="PTHR47263:SF1">
    <property type="entry name" value="C2 DOMAIN PROTEIN (AFU_ORTHOLOGUE AFUA_7G02350)"/>
    <property type="match status" value="1"/>
</dbReference>
<evidence type="ECO:0000313" key="5">
    <source>
        <dbReference type="EMBL" id="KAF2638418.1"/>
    </source>
</evidence>
<dbReference type="InterPro" id="IPR035892">
    <property type="entry name" value="C2_domain_sf"/>
</dbReference>
<dbReference type="Pfam" id="PF00168">
    <property type="entry name" value="C2"/>
    <property type="match status" value="1"/>
</dbReference>
<keyword evidence="6" id="KW-1185">Reference proteome</keyword>
<evidence type="ECO:0000259" key="3">
    <source>
        <dbReference type="PROSITE" id="PS51258"/>
    </source>
</evidence>
<dbReference type="Gene3D" id="1.10.357.50">
    <property type="match status" value="1"/>
</dbReference>
<evidence type="ECO:0000313" key="6">
    <source>
        <dbReference type="Proteomes" id="UP000799753"/>
    </source>
</evidence>
<dbReference type="InterPro" id="IPR000008">
    <property type="entry name" value="C2_dom"/>
</dbReference>
<dbReference type="Proteomes" id="UP000799753">
    <property type="component" value="Unassembled WGS sequence"/>
</dbReference>
<sequence length="1364" mass="156002">METSRGSNRRINSIQTRDRLQRNSTASAKGKRPVSAQDAYIYALRAAYLAYLLQPRQKRMQHVAAPARPVQRSSTSVADLVKDISLIRDSKSTRFPHGFMAELDKRITGVLVGRERMPEFRDATVKRTFAVFLNEFKAPQFRKSMEKDRRVEDLLLIFFSNATKELSRGKPPNDESWKLMVDRHVALFIRLVSSTLKEHDWTRDRPELTTRLATMEKKLLMHDQDLATENQRNGGQGGSTVEVEVPLSYEVKDMPLVLVVSRIFAISYPDVQNDINTYKSVWTEKAALQDLKTYQAHLSLMSQKTLNSDDFDLEDAYQAWKQQEMHDISQMILAIVQSNPELAKSTPGNSVPQFKPGASATSGYHEPGRSRANTETGSSYVIDQPVDMSGLTISEEGDDEPYTFIPSDPRVYYRAVLKEALTYDLADTELEPTEATSETPSIKLLSKQSAELLNEMALRWRLPQFSRLVLFLDVIKDNYQEQAISLDTLDAAFNYVKEPPPVDKKSRRQSQMLVAESLFDRTMWTVHDYALNQQILQALHEVLLRELYELMLLCFEAKPPPLGPIMYVLNNHIYEDSLFNAAPEDLDQFTEELQKALKLKATDVYSNLLAKHVPQHAEEWEFYNVIELGKAVVKLCEKIQKRYRKNPEIMGVSPMMCLVEEVFPAYAADARDLVAKIMDVAHAKDENIPIQDGFDLYKELVEIRTIHGDALPNRQFGFHIEGLLQEFVWRWIETTEENLVTWVENAFKADKFQIESINAIAMDDERHSVSVVDIFQSFGQSIDQIQSLNWDDDVQYAKFMTAISKSIGLGLARYCELVEQKFSREMDRMTPEQEAAANQSRQEKWLSMAKDLYVGKEKIEPFNFYPESLVKLNNVEYAIQKFDKLEHDINVDACADVIAKNTPPPQTRMRNNNYVFTIKIIEAEDIKACDINGLSDPYVVLGDEYQKRLAKTRVIYGSLNPRWDETIDITTNGPLNIIATIWDWDTLGDHDCVGRTSLKLDPSHFRDYMPREYWLDLDTQGRLLLRVSMEGERDDIQFYFGKAFRTLKRTERDMTRKVTDKLSSFINHSLSRRALKALLNRGSITVSAVTGFFSRQARPQSVAQAVTQEEVTKALEPLFDYFNENFAIMKETLTDAAMTMVMTRLWKEVLATIESLLVPPLSDKLSQQRPLTRQEVDIVFKWLQLLFDFFHAADEDGNSDGVPMDVLKSAKYHEIQNLNFFYFDPTDDLIRISESMAAATQLRQQQAQQSNRLSVGPSPGHQFGGAAGLAGMPSRKHKTIMLSRNLGTMRKAKEEKRKEAQADPNDDMILRILRMRPEAERYLKDRSRQKERLAAAQAAAMIVQQSLNAGGGRMTGAMGGVPRR</sequence>
<reference evidence="5" key="1">
    <citation type="journal article" date="2020" name="Stud. Mycol.">
        <title>101 Dothideomycetes genomes: a test case for predicting lifestyles and emergence of pathogens.</title>
        <authorList>
            <person name="Haridas S."/>
            <person name="Albert R."/>
            <person name="Binder M."/>
            <person name="Bloem J."/>
            <person name="Labutti K."/>
            <person name="Salamov A."/>
            <person name="Andreopoulos B."/>
            <person name="Baker S."/>
            <person name="Barry K."/>
            <person name="Bills G."/>
            <person name="Bluhm B."/>
            <person name="Cannon C."/>
            <person name="Castanera R."/>
            <person name="Culley D."/>
            <person name="Daum C."/>
            <person name="Ezra D."/>
            <person name="Gonzalez J."/>
            <person name="Henrissat B."/>
            <person name="Kuo A."/>
            <person name="Liang C."/>
            <person name="Lipzen A."/>
            <person name="Lutzoni F."/>
            <person name="Magnuson J."/>
            <person name="Mondo S."/>
            <person name="Nolan M."/>
            <person name="Ohm R."/>
            <person name="Pangilinan J."/>
            <person name="Park H.-J."/>
            <person name="Ramirez L."/>
            <person name="Alfaro M."/>
            <person name="Sun H."/>
            <person name="Tritt A."/>
            <person name="Yoshinaga Y."/>
            <person name="Zwiers L.-H."/>
            <person name="Turgeon B."/>
            <person name="Goodwin S."/>
            <person name="Spatafora J."/>
            <person name="Crous P."/>
            <person name="Grigoriev I."/>
        </authorList>
    </citation>
    <scope>NUCLEOTIDE SEQUENCE</scope>
    <source>
        <strain evidence="5">CBS 473.64</strain>
    </source>
</reference>
<proteinExistence type="predicted"/>
<dbReference type="PROSITE" id="PS50004">
    <property type="entry name" value="C2"/>
    <property type="match status" value="1"/>
</dbReference>
<dbReference type="InterPro" id="IPR014770">
    <property type="entry name" value="Munc13_1"/>
</dbReference>
<dbReference type="InterPro" id="IPR052811">
    <property type="entry name" value="Glucose_resp_signaling"/>
</dbReference>
<feature type="region of interest" description="Disordered" evidence="1">
    <location>
        <begin position="1"/>
        <end position="31"/>
    </location>
</feature>
<dbReference type="Gene3D" id="2.60.40.150">
    <property type="entry name" value="C2 domain"/>
    <property type="match status" value="1"/>
</dbReference>
<evidence type="ECO:0000259" key="2">
    <source>
        <dbReference type="PROSITE" id="PS50004"/>
    </source>
</evidence>
<dbReference type="OrthoDB" id="2015333at2759"/>
<evidence type="ECO:0000259" key="4">
    <source>
        <dbReference type="PROSITE" id="PS51259"/>
    </source>
</evidence>
<dbReference type="EMBL" id="MU006790">
    <property type="protein sequence ID" value="KAF2638418.1"/>
    <property type="molecule type" value="Genomic_DNA"/>
</dbReference>
<organism evidence="5 6">
    <name type="scientific">Massarina eburnea CBS 473.64</name>
    <dbReference type="NCBI Taxonomy" id="1395130"/>
    <lineage>
        <taxon>Eukaryota</taxon>
        <taxon>Fungi</taxon>
        <taxon>Dikarya</taxon>
        <taxon>Ascomycota</taxon>
        <taxon>Pezizomycotina</taxon>
        <taxon>Dothideomycetes</taxon>
        <taxon>Pleosporomycetidae</taxon>
        <taxon>Pleosporales</taxon>
        <taxon>Massarineae</taxon>
        <taxon>Massarinaceae</taxon>
        <taxon>Massarina</taxon>
    </lineage>
</organism>
<dbReference type="SUPFAM" id="SSF49562">
    <property type="entry name" value="C2 domain (Calcium/lipid-binding domain, CaLB)"/>
    <property type="match status" value="1"/>
</dbReference>
<dbReference type="InterPro" id="IPR010439">
    <property type="entry name" value="MUN_dom"/>
</dbReference>
<gene>
    <name evidence="5" type="ORF">P280DRAFT_405030</name>
</gene>
<feature type="compositionally biased region" description="Polar residues" evidence="1">
    <location>
        <begin position="1"/>
        <end position="15"/>
    </location>
</feature>
<name>A0A6A6RW23_9PLEO</name>
<dbReference type="SMART" id="SM00239">
    <property type="entry name" value="C2"/>
    <property type="match status" value="1"/>
</dbReference>
<feature type="region of interest" description="Disordered" evidence="1">
    <location>
        <begin position="344"/>
        <end position="377"/>
    </location>
</feature>
<dbReference type="Gene3D" id="1.20.58.1100">
    <property type="match status" value="1"/>
</dbReference>
<dbReference type="PANTHER" id="PTHR47263">
    <property type="entry name" value="ADENYLATE CYCLASE ACTIVATION PROTEIN GIT1"/>
    <property type="match status" value="1"/>
</dbReference>
<feature type="domain" description="C2" evidence="2">
    <location>
        <begin position="899"/>
        <end position="1015"/>
    </location>
</feature>
<feature type="domain" description="MHD1" evidence="3">
    <location>
        <begin position="694"/>
        <end position="818"/>
    </location>
</feature>
<evidence type="ECO:0000256" key="1">
    <source>
        <dbReference type="SAM" id="MobiDB-lite"/>
    </source>
</evidence>
<dbReference type="Pfam" id="PF06292">
    <property type="entry name" value="MUN"/>
    <property type="match status" value="2"/>
</dbReference>
<protein>
    <recommendedName>
        <fullName evidence="7">C2 domain-containing protein</fullName>
    </recommendedName>
</protein>
<dbReference type="PROSITE" id="PS51259">
    <property type="entry name" value="MHD2"/>
    <property type="match status" value="1"/>
</dbReference>